<dbReference type="InterPro" id="IPR057983">
    <property type="entry name" value="NAA35-like_N"/>
</dbReference>
<dbReference type="Pfam" id="PF25789">
    <property type="entry name" value="TPR_NAA35"/>
    <property type="match status" value="1"/>
</dbReference>
<accession>A0A165H2G0</accession>
<keyword evidence="3" id="KW-0963">Cytoplasm</keyword>
<protein>
    <submittedName>
        <fullName evidence="7">Mak10-domain-containing protein</fullName>
    </submittedName>
</protein>
<evidence type="ECO:0000256" key="1">
    <source>
        <dbReference type="ARBA" id="ARBA00004496"/>
    </source>
</evidence>
<proteinExistence type="inferred from homology"/>
<evidence type="ECO:0000313" key="8">
    <source>
        <dbReference type="Proteomes" id="UP000076871"/>
    </source>
</evidence>
<dbReference type="FunCoup" id="A0A165H2G0">
    <property type="interactions" value="460"/>
</dbReference>
<keyword evidence="8" id="KW-1185">Reference proteome</keyword>
<dbReference type="STRING" id="1314785.A0A165H2G0"/>
<dbReference type="Pfam" id="PF04112">
    <property type="entry name" value="Mak10"/>
    <property type="match status" value="1"/>
</dbReference>
<comment type="similarity">
    <text evidence="2">Belongs to the MAK10 family.</text>
</comment>
<comment type="subcellular location">
    <subcellularLocation>
        <location evidence="1">Cytoplasm</location>
    </subcellularLocation>
</comment>
<feature type="domain" description="NAA35-like N-terminal" evidence="5">
    <location>
        <begin position="58"/>
        <end position="218"/>
    </location>
</feature>
<feature type="domain" description="NAA35-like TPR repeats" evidence="6">
    <location>
        <begin position="365"/>
        <end position="536"/>
    </location>
</feature>
<feature type="region of interest" description="Disordered" evidence="4">
    <location>
        <begin position="1"/>
        <end position="38"/>
    </location>
</feature>
<gene>
    <name evidence="7" type="ORF">LAESUDRAFT_254856</name>
</gene>
<organism evidence="7 8">
    <name type="scientific">Laetiporus sulphureus 93-53</name>
    <dbReference type="NCBI Taxonomy" id="1314785"/>
    <lineage>
        <taxon>Eukaryota</taxon>
        <taxon>Fungi</taxon>
        <taxon>Dikarya</taxon>
        <taxon>Basidiomycota</taxon>
        <taxon>Agaricomycotina</taxon>
        <taxon>Agaricomycetes</taxon>
        <taxon>Polyporales</taxon>
        <taxon>Laetiporus</taxon>
    </lineage>
</organism>
<evidence type="ECO:0000256" key="3">
    <source>
        <dbReference type="ARBA" id="ARBA00022490"/>
    </source>
</evidence>
<dbReference type="PANTHER" id="PTHR21373:SF0">
    <property type="entry name" value="N-ALPHA-ACETYLTRANSFERASE 35, NATC AUXILIARY SUBUNIT"/>
    <property type="match status" value="1"/>
</dbReference>
<evidence type="ECO:0000313" key="7">
    <source>
        <dbReference type="EMBL" id="KZT11152.1"/>
    </source>
</evidence>
<name>A0A165H2G0_9APHY</name>
<dbReference type="Proteomes" id="UP000076871">
    <property type="component" value="Unassembled WGS sequence"/>
</dbReference>
<dbReference type="InterPro" id="IPR007244">
    <property type="entry name" value="Naa35_N"/>
</dbReference>
<evidence type="ECO:0000256" key="4">
    <source>
        <dbReference type="SAM" id="MobiDB-lite"/>
    </source>
</evidence>
<reference evidence="7 8" key="1">
    <citation type="journal article" date="2016" name="Mol. Biol. Evol.">
        <title>Comparative Genomics of Early-Diverging Mushroom-Forming Fungi Provides Insights into the Origins of Lignocellulose Decay Capabilities.</title>
        <authorList>
            <person name="Nagy L.G."/>
            <person name="Riley R."/>
            <person name="Tritt A."/>
            <person name="Adam C."/>
            <person name="Daum C."/>
            <person name="Floudas D."/>
            <person name="Sun H."/>
            <person name="Yadav J.S."/>
            <person name="Pangilinan J."/>
            <person name="Larsson K.H."/>
            <person name="Matsuura K."/>
            <person name="Barry K."/>
            <person name="Labutti K."/>
            <person name="Kuo R."/>
            <person name="Ohm R.A."/>
            <person name="Bhattacharya S.S."/>
            <person name="Shirouzu T."/>
            <person name="Yoshinaga Y."/>
            <person name="Martin F.M."/>
            <person name="Grigoriev I.V."/>
            <person name="Hibbett D.S."/>
        </authorList>
    </citation>
    <scope>NUCLEOTIDE SEQUENCE [LARGE SCALE GENOMIC DNA]</scope>
    <source>
        <strain evidence="7 8">93-53</strain>
    </source>
</reference>
<dbReference type="PANTHER" id="PTHR21373">
    <property type="entry name" value="GLUCOSE REPRESSIBLE PROTEIN MAK10"/>
    <property type="match status" value="1"/>
</dbReference>
<evidence type="ECO:0000259" key="5">
    <source>
        <dbReference type="Pfam" id="PF04112"/>
    </source>
</evidence>
<evidence type="ECO:0000259" key="6">
    <source>
        <dbReference type="Pfam" id="PF25789"/>
    </source>
</evidence>
<dbReference type="EMBL" id="KV427607">
    <property type="protein sequence ID" value="KZT11152.1"/>
    <property type="molecule type" value="Genomic_DNA"/>
</dbReference>
<dbReference type="GO" id="GO:0031417">
    <property type="term" value="C:NatC complex"/>
    <property type="evidence" value="ECO:0007669"/>
    <property type="project" value="InterPro"/>
</dbReference>
<dbReference type="GeneID" id="63818785"/>
<dbReference type="RefSeq" id="XP_040768892.1">
    <property type="nucleotide sequence ID" value="XM_040901753.1"/>
</dbReference>
<dbReference type="AlphaFoldDB" id="A0A165H2G0"/>
<dbReference type="InParanoid" id="A0A165H2G0"/>
<dbReference type="OrthoDB" id="269405at2759"/>
<dbReference type="InterPro" id="IPR057982">
    <property type="entry name" value="TPR_NAA35"/>
</dbReference>
<sequence>MEADNILGTAGKLDGQDRPSSKVLEPDDGLPSEDHSQATASFRDVTEAFVEAAKDMDPEELVFTEGFTLLDAMSAFEIGEPRMDSGMILEHQRKPPFDPLKPLLPGEVCWILERSFACEMEWHAGNSLPQTVYTLLYVHYLGDMSPDFMPLRSDIMQDPLRPVELITVVLRAGMFGLLKCCDLSWRELSKGRVHDIEDWQGEKCDVSLLEGVSTDFVLKTLDDACDWLRGSSLSPFVVNQLCDILRFRKVLLQMYRCSPPLSAGDLRAFTISAWMVLRRLQVYPPYRPAPDSPASLAFDPYIARRLPNFMPNRVAELPPQGQTWTALGRLIDGWKELANLLESPCITTWEIAGCLRIWSPTKQTHVAYLRSLIQSTVFDRNTVLGQFSPTWLVFRFFTETLGISYESVAERLKLSEAHHVAAIMKESEREIVKLMVAEIRSQAHNPPRRRRYLMKSTLQWHELHDKFLHMAAYCDPSDSDVNMLLESLLRAASYWRLNAAREVILSGFQQDLYALEEMPIAYWYLARILDAHLECIDDILSYNPKYSEAHDELLYQSRFLTALQLMSIVISALMYNQSTVLPMKRLSLNFMRRYKWALKPEYDYLTPAHPLPDFLSYPSQLAKDILCGLETSRSQGYGGIWSAERNSFLGELANVCDELREVSPTKMDELYEFKTAVFKWNQRSHPWFPDIVH</sequence>
<evidence type="ECO:0000256" key="2">
    <source>
        <dbReference type="ARBA" id="ARBA00006289"/>
    </source>
</evidence>